<keyword evidence="3" id="KW-0560">Oxidoreductase</keyword>
<dbReference type="Pfam" id="PF22725">
    <property type="entry name" value="GFO_IDH_MocA_C3"/>
    <property type="match status" value="1"/>
</dbReference>
<sequence>MDHFEQRRRFLQQVGLAAMAVPGLSVLGNDAWAAPFNQTKKLGIALVGLGKYSEEELAPALQETQQCKLTAIVTGSPDKVSKWKTKYDIPDKNVYNYQNFDSIKDNPDVDIVYVVLPNSMHAEYTIRAAKAGKHVICEKPMATSVKDAEAMIKACKDAGKMLSIGYRLHFDPYNMTIAKFGKEKVHGEIKKVRAIDSQEMEAGVWRLDHKRSGGGPVMDLGVYCVQGSLYAMGMNPVSVSAKEGPKTEKEKFATVEQSMEFTLEFPNGAVANCSTSYADKGNLLRVEAAKGWYELEPAYAYKGIKGKSSIDKIEFQQVNQQAAQMDDFAGCVINKRPTRVPGEMGLRDVKILMAIYESARTGKKVPLNLG</sequence>
<gene>
    <name evidence="3" type="primary">gfo_1</name>
    <name evidence="3" type="ORF">DYBT9623_00563</name>
</gene>
<proteinExistence type="predicted"/>
<name>A0ABM8UK60_9BACT</name>
<dbReference type="PRINTS" id="PR01775">
    <property type="entry name" value="GLFROXRDTASE"/>
</dbReference>
<organism evidence="3 4">
    <name type="scientific">Dyadobacter linearis</name>
    <dbReference type="NCBI Taxonomy" id="2823330"/>
    <lineage>
        <taxon>Bacteria</taxon>
        <taxon>Pseudomonadati</taxon>
        <taxon>Bacteroidota</taxon>
        <taxon>Cytophagia</taxon>
        <taxon>Cytophagales</taxon>
        <taxon>Spirosomataceae</taxon>
        <taxon>Dyadobacter</taxon>
    </lineage>
</organism>
<evidence type="ECO:0000259" key="2">
    <source>
        <dbReference type="Pfam" id="PF22725"/>
    </source>
</evidence>
<dbReference type="SUPFAM" id="SSF51735">
    <property type="entry name" value="NAD(P)-binding Rossmann-fold domains"/>
    <property type="match status" value="1"/>
</dbReference>
<dbReference type="GO" id="GO:0047061">
    <property type="term" value="F:glucose-fructose oxidoreductase activity"/>
    <property type="evidence" value="ECO:0007669"/>
    <property type="project" value="UniProtKB-EC"/>
</dbReference>
<evidence type="ECO:0000313" key="3">
    <source>
        <dbReference type="EMBL" id="CAG5067836.1"/>
    </source>
</evidence>
<dbReference type="EMBL" id="CAJRAU010000001">
    <property type="protein sequence ID" value="CAG5067836.1"/>
    <property type="molecule type" value="Genomic_DNA"/>
</dbReference>
<dbReference type="PANTHER" id="PTHR43377">
    <property type="entry name" value="BILIVERDIN REDUCTASE A"/>
    <property type="match status" value="1"/>
</dbReference>
<protein>
    <submittedName>
        <fullName evidence="3">Glucose--fructose oxidoreductase</fullName>
        <ecNumber evidence="3">1.1.99.28</ecNumber>
    </submittedName>
</protein>
<evidence type="ECO:0000313" key="4">
    <source>
        <dbReference type="Proteomes" id="UP000679725"/>
    </source>
</evidence>
<dbReference type="InterPro" id="IPR055170">
    <property type="entry name" value="GFO_IDH_MocA-like_dom"/>
</dbReference>
<comment type="caution">
    <text evidence="3">The sequence shown here is derived from an EMBL/GenBank/DDBJ whole genome shotgun (WGS) entry which is preliminary data.</text>
</comment>
<accession>A0ABM8UK60</accession>
<dbReference type="PROSITE" id="PS51318">
    <property type="entry name" value="TAT"/>
    <property type="match status" value="1"/>
</dbReference>
<dbReference type="Gene3D" id="3.40.50.720">
    <property type="entry name" value="NAD(P)-binding Rossmann-like Domain"/>
    <property type="match status" value="1"/>
</dbReference>
<dbReference type="EC" id="1.1.99.28" evidence="3"/>
<keyword evidence="4" id="KW-1185">Reference proteome</keyword>
<dbReference type="InterPro" id="IPR000683">
    <property type="entry name" value="Gfo/Idh/MocA-like_OxRdtase_N"/>
</dbReference>
<dbReference type="Gene3D" id="3.30.360.10">
    <property type="entry name" value="Dihydrodipicolinate Reductase, domain 2"/>
    <property type="match status" value="1"/>
</dbReference>
<dbReference type="RefSeq" id="WP_215231976.1">
    <property type="nucleotide sequence ID" value="NZ_CAJRAU010000001.1"/>
</dbReference>
<dbReference type="InterPro" id="IPR036291">
    <property type="entry name" value="NAD(P)-bd_dom_sf"/>
</dbReference>
<dbReference type="PANTHER" id="PTHR43377:SF1">
    <property type="entry name" value="BILIVERDIN REDUCTASE A"/>
    <property type="match status" value="1"/>
</dbReference>
<reference evidence="3 4" key="1">
    <citation type="submission" date="2021-04" db="EMBL/GenBank/DDBJ databases">
        <authorList>
            <person name="Rodrigo-Torres L."/>
            <person name="Arahal R. D."/>
            <person name="Lucena T."/>
        </authorList>
    </citation>
    <scope>NUCLEOTIDE SEQUENCE [LARGE SCALE GENOMIC DNA]</scope>
    <source>
        <strain evidence="3 4">CECT 9623</strain>
    </source>
</reference>
<dbReference type="InterPro" id="IPR051450">
    <property type="entry name" value="Gfo/Idh/MocA_Oxidoreductases"/>
</dbReference>
<evidence type="ECO:0000259" key="1">
    <source>
        <dbReference type="Pfam" id="PF01408"/>
    </source>
</evidence>
<dbReference type="Proteomes" id="UP000679725">
    <property type="component" value="Unassembled WGS sequence"/>
</dbReference>
<dbReference type="InterPro" id="IPR008354">
    <property type="entry name" value="Glc-Fru_OxRdtase_bac"/>
</dbReference>
<feature type="domain" description="Gfo/Idh/MocA-like oxidoreductase N-terminal" evidence="1">
    <location>
        <begin position="43"/>
        <end position="166"/>
    </location>
</feature>
<dbReference type="InterPro" id="IPR006311">
    <property type="entry name" value="TAT_signal"/>
</dbReference>
<dbReference type="Pfam" id="PF01408">
    <property type="entry name" value="GFO_IDH_MocA"/>
    <property type="match status" value="1"/>
</dbReference>
<dbReference type="SUPFAM" id="SSF55347">
    <property type="entry name" value="Glyceraldehyde-3-phosphate dehydrogenase-like, C-terminal domain"/>
    <property type="match status" value="1"/>
</dbReference>
<feature type="domain" description="GFO/IDH/MocA-like oxidoreductase" evidence="2">
    <location>
        <begin position="182"/>
        <end position="286"/>
    </location>
</feature>